<evidence type="ECO:0000256" key="5">
    <source>
        <dbReference type="ARBA" id="ARBA00023054"/>
    </source>
</evidence>
<comment type="similarity">
    <text evidence="2">Belongs to the LZTFL1 family.</text>
</comment>
<keyword evidence="4" id="KW-0963">Cytoplasm</keyword>
<evidence type="ECO:0000256" key="6">
    <source>
        <dbReference type="ARBA" id="ARBA00024898"/>
    </source>
</evidence>
<dbReference type="InterPro" id="IPR026157">
    <property type="entry name" value="LZTFL1"/>
</dbReference>
<organism evidence="9 10">
    <name type="scientific">Ranatra chinensis</name>
    <dbReference type="NCBI Taxonomy" id="642074"/>
    <lineage>
        <taxon>Eukaryota</taxon>
        <taxon>Metazoa</taxon>
        <taxon>Ecdysozoa</taxon>
        <taxon>Arthropoda</taxon>
        <taxon>Hexapoda</taxon>
        <taxon>Insecta</taxon>
        <taxon>Pterygota</taxon>
        <taxon>Neoptera</taxon>
        <taxon>Paraneoptera</taxon>
        <taxon>Hemiptera</taxon>
        <taxon>Heteroptera</taxon>
        <taxon>Panheteroptera</taxon>
        <taxon>Nepomorpha</taxon>
        <taxon>Nepidae</taxon>
        <taxon>Ranatrinae</taxon>
        <taxon>Ranatra</taxon>
    </lineage>
</organism>
<dbReference type="AlphaFoldDB" id="A0ABD0YY13"/>
<evidence type="ECO:0000256" key="2">
    <source>
        <dbReference type="ARBA" id="ARBA00008868"/>
    </source>
</evidence>
<dbReference type="PANTHER" id="PTHR21635">
    <property type="entry name" value="LEUCINE ZIPPER TRANSCRIPTION FACTOR LIKE"/>
    <property type="match status" value="1"/>
</dbReference>
<evidence type="ECO:0000256" key="1">
    <source>
        <dbReference type="ARBA" id="ARBA00004496"/>
    </source>
</evidence>
<name>A0ABD0YY13_9HEMI</name>
<evidence type="ECO:0000313" key="10">
    <source>
        <dbReference type="Proteomes" id="UP001558652"/>
    </source>
</evidence>
<evidence type="ECO:0000256" key="3">
    <source>
        <dbReference type="ARBA" id="ARBA00018920"/>
    </source>
</evidence>
<dbReference type="PANTHER" id="PTHR21635:SF0">
    <property type="entry name" value="LEUCINE ZIPPER TRANSCRIPTION FACTOR-LIKE PROTEIN 1"/>
    <property type="match status" value="1"/>
</dbReference>
<reference evidence="9 10" key="1">
    <citation type="submission" date="2024-07" db="EMBL/GenBank/DDBJ databases">
        <title>Chromosome-level genome assembly of the water stick insect Ranatra chinensis (Heteroptera: Nepidae).</title>
        <authorList>
            <person name="Liu X."/>
        </authorList>
    </citation>
    <scope>NUCLEOTIDE SEQUENCE [LARGE SCALE GENOMIC DNA]</scope>
    <source>
        <strain evidence="9">Cailab_2021Rc</strain>
        <tissue evidence="9">Muscle</tissue>
    </source>
</reference>
<dbReference type="Pfam" id="PF15294">
    <property type="entry name" value="Leu_zip"/>
    <property type="match status" value="1"/>
</dbReference>
<evidence type="ECO:0000256" key="4">
    <source>
        <dbReference type="ARBA" id="ARBA00022490"/>
    </source>
</evidence>
<dbReference type="Proteomes" id="UP001558652">
    <property type="component" value="Unassembled WGS sequence"/>
</dbReference>
<keyword evidence="5 8" id="KW-0175">Coiled coil</keyword>
<proteinExistence type="inferred from homology"/>
<comment type="subunit">
    <text evidence="7">Self-associates. Interacts with BBS9; the interaction mediates the association of LZTL1 with the BBsome complex and regulates BBSome ciliary trafficking.</text>
</comment>
<evidence type="ECO:0000313" key="9">
    <source>
        <dbReference type="EMBL" id="KAL1132267.1"/>
    </source>
</evidence>
<comment type="subcellular location">
    <subcellularLocation>
        <location evidence="1">Cytoplasm</location>
    </subcellularLocation>
</comment>
<comment type="caution">
    <text evidence="9">The sequence shown here is derived from an EMBL/GenBank/DDBJ whole genome shotgun (WGS) entry which is preliminary data.</text>
</comment>
<sequence length="154" mass="18462">MKFTKYLRNQNLKSVEMFFDNTIDTRLTELTYTRDEIETMLQSLKDLIRSEMETELISFSHMNVLLLGQLFTQAEKWHLRMTADLSEIQNRDLLENVKSIELHNEIRMQSDRPRLQPLVDNTSSIELLRKEIERLKEENQTLETRLKEMKSEVQ</sequence>
<protein>
    <recommendedName>
        <fullName evidence="3">Leucine zipper transcription factor-like protein 1</fullName>
    </recommendedName>
</protein>
<gene>
    <name evidence="9" type="ORF">AAG570_010224</name>
</gene>
<evidence type="ECO:0000256" key="8">
    <source>
        <dbReference type="SAM" id="Coils"/>
    </source>
</evidence>
<dbReference type="EMBL" id="JBFDAA010000005">
    <property type="protein sequence ID" value="KAL1132267.1"/>
    <property type="molecule type" value="Genomic_DNA"/>
</dbReference>
<dbReference type="GO" id="GO:0005737">
    <property type="term" value="C:cytoplasm"/>
    <property type="evidence" value="ECO:0007669"/>
    <property type="project" value="UniProtKB-SubCell"/>
</dbReference>
<keyword evidence="10" id="KW-1185">Reference proteome</keyword>
<comment type="function">
    <text evidence="6">Regulates ciliary localization of the BBSome complex. Together with the BBSome complex, controls SMO ciliary trafficking and contributes to the sonic hedgehog (SHH) pathway regulation. May play a role in neurite outgrowth. May have tumor suppressor function.</text>
</comment>
<feature type="coiled-coil region" evidence="8">
    <location>
        <begin position="118"/>
        <end position="152"/>
    </location>
</feature>
<accession>A0ABD0YY13</accession>
<evidence type="ECO:0000256" key="7">
    <source>
        <dbReference type="ARBA" id="ARBA00026004"/>
    </source>
</evidence>